<dbReference type="Pfam" id="PF10078">
    <property type="entry name" value="DUF2316"/>
    <property type="match status" value="1"/>
</dbReference>
<sequence>MTLSKDQIKATKSEFADNLALVNLSIKEVAKELNTSEKKIERVLNLKQRSLNDGWILRNYLLKKVVELEKVPVPFTALVGDYHEYWFLDGKQIDSGILSKGDY</sequence>
<dbReference type="AlphaFoldDB" id="A0A7X0W647"/>
<organism evidence="1 2">
    <name type="scientific">Listeria welshimeri</name>
    <dbReference type="NCBI Taxonomy" id="1643"/>
    <lineage>
        <taxon>Bacteria</taxon>
        <taxon>Bacillati</taxon>
        <taxon>Bacillota</taxon>
        <taxon>Bacilli</taxon>
        <taxon>Bacillales</taxon>
        <taxon>Listeriaceae</taxon>
        <taxon>Listeria</taxon>
    </lineage>
</organism>
<evidence type="ECO:0000313" key="2">
    <source>
        <dbReference type="Proteomes" id="UP000522007"/>
    </source>
</evidence>
<dbReference type="EMBL" id="JAAROP010000014">
    <property type="protein sequence ID" value="MBC1323596.1"/>
    <property type="molecule type" value="Genomic_DNA"/>
</dbReference>
<comment type="caution">
    <text evidence="1">The sequence shown here is derived from an EMBL/GenBank/DDBJ whole genome shotgun (WGS) entry which is preliminary data.</text>
</comment>
<accession>A0A7X0W647</accession>
<dbReference type="Proteomes" id="UP000522007">
    <property type="component" value="Unassembled WGS sequence"/>
</dbReference>
<name>A0A7X0W647_LISWE</name>
<dbReference type="InterPro" id="IPR018757">
    <property type="entry name" value="DUF2316"/>
</dbReference>
<gene>
    <name evidence="1" type="ORF">HB853_11730</name>
</gene>
<protein>
    <submittedName>
        <fullName evidence="1">DUF2316 family protein</fullName>
    </submittedName>
</protein>
<evidence type="ECO:0000313" key="1">
    <source>
        <dbReference type="EMBL" id="MBC1323596.1"/>
    </source>
</evidence>
<reference evidence="1 2" key="1">
    <citation type="submission" date="2020-03" db="EMBL/GenBank/DDBJ databases">
        <title>Soil Listeria distribution.</title>
        <authorList>
            <person name="Liao J."/>
            <person name="Wiedmann M."/>
        </authorList>
    </citation>
    <scope>NUCLEOTIDE SEQUENCE [LARGE SCALE GENOMIC DNA]</scope>
    <source>
        <strain evidence="1 2">FSL L7-1829</strain>
    </source>
</reference>
<proteinExistence type="predicted"/>